<feature type="transmembrane region" description="Helical" evidence="1">
    <location>
        <begin position="262"/>
        <end position="285"/>
    </location>
</feature>
<keyword evidence="1" id="KW-1133">Transmembrane helix</keyword>
<accession>A0A7V1PUD5</accession>
<feature type="transmembrane region" description="Helical" evidence="1">
    <location>
        <begin position="89"/>
        <end position="107"/>
    </location>
</feature>
<sequence>MYKFSKRLIYFVALSFIAYVFYRYWGYYSLPYNLRPRHELYNWLKPGGEFSHGLGIIGSAMMLLLLFYSVRKRTRIFKRWGPVSRWLDIHIFFGTIGPLLVILHSTFKLNGIISVSFWSMVLVALSGFVGRYLYTQIPRNLRGRELTLEEIARRSHRLSEELQKRYGIDSQELAQIEKAVSVSNPNISLPVLVFGILIADIRRVFTFKALKKELMRRHRISRVDAANFLQQVNEKALLDRRKLIWEKVHTLFHYWHVFHKPFAVIMYLIMFIHVGITTWLGYTWIF</sequence>
<dbReference type="AlphaFoldDB" id="A0A7V1PUD5"/>
<evidence type="ECO:0000256" key="1">
    <source>
        <dbReference type="SAM" id="Phobius"/>
    </source>
</evidence>
<dbReference type="Proteomes" id="UP000886005">
    <property type="component" value="Unassembled WGS sequence"/>
</dbReference>
<protein>
    <submittedName>
        <fullName evidence="2">Uncharacterized protein</fullName>
    </submittedName>
</protein>
<comment type="caution">
    <text evidence="2">The sequence shown here is derived from an EMBL/GenBank/DDBJ whole genome shotgun (WGS) entry which is preliminary data.</text>
</comment>
<evidence type="ECO:0000313" key="2">
    <source>
        <dbReference type="EMBL" id="HED10242.1"/>
    </source>
</evidence>
<proteinExistence type="predicted"/>
<feature type="transmembrane region" description="Helical" evidence="1">
    <location>
        <begin position="50"/>
        <end position="68"/>
    </location>
</feature>
<organism evidence="2">
    <name type="scientific">Caldithrix abyssi</name>
    <dbReference type="NCBI Taxonomy" id="187145"/>
    <lineage>
        <taxon>Bacteria</taxon>
        <taxon>Pseudomonadati</taxon>
        <taxon>Calditrichota</taxon>
        <taxon>Calditrichia</taxon>
        <taxon>Calditrichales</taxon>
        <taxon>Calditrichaceae</taxon>
        <taxon>Caldithrix</taxon>
    </lineage>
</organism>
<keyword evidence="1" id="KW-0472">Membrane</keyword>
<feature type="transmembrane region" description="Helical" evidence="1">
    <location>
        <begin position="7"/>
        <end position="25"/>
    </location>
</feature>
<feature type="transmembrane region" description="Helical" evidence="1">
    <location>
        <begin position="113"/>
        <end position="134"/>
    </location>
</feature>
<keyword evidence="1" id="KW-0812">Transmembrane</keyword>
<reference evidence="2" key="1">
    <citation type="journal article" date="2020" name="mSystems">
        <title>Genome- and Community-Level Interaction Insights into Carbon Utilization and Element Cycling Functions of Hydrothermarchaeota in Hydrothermal Sediment.</title>
        <authorList>
            <person name="Zhou Z."/>
            <person name="Liu Y."/>
            <person name="Xu W."/>
            <person name="Pan J."/>
            <person name="Luo Z.H."/>
            <person name="Li M."/>
        </authorList>
    </citation>
    <scope>NUCLEOTIDE SEQUENCE [LARGE SCALE GENOMIC DNA]</scope>
    <source>
        <strain evidence="2">HyVt-456</strain>
    </source>
</reference>
<name>A0A7V1PUD5_CALAY</name>
<dbReference type="EMBL" id="DRLD01000167">
    <property type="protein sequence ID" value="HED10242.1"/>
    <property type="molecule type" value="Genomic_DNA"/>
</dbReference>
<gene>
    <name evidence="2" type="ORF">ENJ10_06110</name>
</gene>